<dbReference type="PANTHER" id="PTHR28286:SF1">
    <property type="entry name" value="30 KDA HEAT SHOCK PROTEIN-RELATED"/>
    <property type="match status" value="1"/>
</dbReference>
<keyword evidence="4 7" id="KW-1133">Transmembrane helix</keyword>
<organism evidence="8 9">
    <name type="scientific">Tuber aestivum</name>
    <name type="common">summer truffle</name>
    <dbReference type="NCBI Taxonomy" id="59557"/>
    <lineage>
        <taxon>Eukaryota</taxon>
        <taxon>Fungi</taxon>
        <taxon>Dikarya</taxon>
        <taxon>Ascomycota</taxon>
        <taxon>Pezizomycotina</taxon>
        <taxon>Pezizomycetes</taxon>
        <taxon>Pezizales</taxon>
        <taxon>Tuberaceae</taxon>
        <taxon>Tuber</taxon>
    </lineage>
</organism>
<feature type="region of interest" description="Disordered" evidence="6">
    <location>
        <begin position="285"/>
        <end position="312"/>
    </location>
</feature>
<accession>A0A292PVL0</accession>
<gene>
    <name evidence="8" type="ORF">GSTUAT00005150001</name>
</gene>
<evidence type="ECO:0000256" key="2">
    <source>
        <dbReference type="ARBA" id="ARBA00008130"/>
    </source>
</evidence>
<evidence type="ECO:0008006" key="10">
    <source>
        <dbReference type="Google" id="ProtNLM"/>
    </source>
</evidence>
<keyword evidence="3 7" id="KW-0812">Transmembrane</keyword>
<comment type="subcellular location">
    <subcellularLocation>
        <location evidence="1">Membrane</location>
        <topology evidence="1">Multi-pass membrane protein</topology>
    </subcellularLocation>
</comment>
<feature type="transmembrane region" description="Helical" evidence="7">
    <location>
        <begin position="112"/>
        <end position="132"/>
    </location>
</feature>
<dbReference type="GO" id="GO:0005886">
    <property type="term" value="C:plasma membrane"/>
    <property type="evidence" value="ECO:0007669"/>
    <property type="project" value="TreeGrafter"/>
</dbReference>
<dbReference type="PANTHER" id="PTHR28286">
    <property type="match status" value="1"/>
</dbReference>
<proteinExistence type="inferred from homology"/>
<dbReference type="InterPro" id="IPR043476">
    <property type="entry name" value="Yro2-like_7TM"/>
</dbReference>
<dbReference type="SMART" id="SM01021">
    <property type="entry name" value="Bac_rhodopsin"/>
    <property type="match status" value="1"/>
</dbReference>
<evidence type="ECO:0000256" key="5">
    <source>
        <dbReference type="ARBA" id="ARBA00023136"/>
    </source>
</evidence>
<keyword evidence="9" id="KW-1185">Reference proteome</keyword>
<evidence type="ECO:0000256" key="6">
    <source>
        <dbReference type="SAM" id="MobiDB-lite"/>
    </source>
</evidence>
<dbReference type="GO" id="GO:0005783">
    <property type="term" value="C:endoplasmic reticulum"/>
    <property type="evidence" value="ECO:0007669"/>
    <property type="project" value="TreeGrafter"/>
</dbReference>
<feature type="compositionally biased region" description="Gly residues" evidence="6">
    <location>
        <begin position="302"/>
        <end position="312"/>
    </location>
</feature>
<sequence>MDLSMEELSGVLRARANEVFRDNPKIADNNITTHGSDWLWSVTAFHAFILLGVIIWTYATSPRRRVFHYFSIAILLVATIYYYAMASNLGGHAVPVQFRLDGLPGRTRQVFWVRWIGYFINFSLIFFALLLLSGVGWASILFTIGLTMLWATMLLVGGLVHSDYKWGFYVFGVMIYFFIIWQVLGVARKYASKVDTGVHKIFSGLAAYTLFFMLLYPASWGLSEGGNVMQNDSGAVFYGVLDVFSQGVFALALIFATRNIDFERMRLEFTEYGRVHDHGRWNRHEKGSHHNGHNTMHDGAALPGGGTGGNMV</sequence>
<dbReference type="CDD" id="cd15239">
    <property type="entry name" value="7tm_YRO2_fungal-like"/>
    <property type="match status" value="1"/>
</dbReference>
<dbReference type="PRINTS" id="PR00251">
    <property type="entry name" value="BACTRLOPSIN"/>
</dbReference>
<feature type="transmembrane region" description="Helical" evidence="7">
    <location>
        <begin position="66"/>
        <end position="84"/>
    </location>
</feature>
<dbReference type="Pfam" id="PF01036">
    <property type="entry name" value="Bac_rhodopsin"/>
    <property type="match status" value="1"/>
</dbReference>
<name>A0A292PVL0_9PEZI</name>
<dbReference type="AlphaFoldDB" id="A0A292PVL0"/>
<dbReference type="EMBL" id="LN891039">
    <property type="protein sequence ID" value="CUS10765.1"/>
    <property type="molecule type" value="Genomic_DNA"/>
</dbReference>
<evidence type="ECO:0000256" key="7">
    <source>
        <dbReference type="SAM" id="Phobius"/>
    </source>
</evidence>
<feature type="transmembrane region" description="Helical" evidence="7">
    <location>
        <begin position="236"/>
        <end position="256"/>
    </location>
</feature>
<feature type="transmembrane region" description="Helical" evidence="7">
    <location>
        <begin position="166"/>
        <end position="186"/>
    </location>
</feature>
<evidence type="ECO:0000313" key="8">
    <source>
        <dbReference type="EMBL" id="CUS10765.1"/>
    </source>
</evidence>
<dbReference type="SUPFAM" id="SSF81321">
    <property type="entry name" value="Family A G protein-coupled receptor-like"/>
    <property type="match status" value="1"/>
</dbReference>
<reference evidence="8" key="1">
    <citation type="submission" date="2015-10" db="EMBL/GenBank/DDBJ databases">
        <authorList>
            <person name="Regsiter A."/>
            <person name="william w."/>
        </authorList>
    </citation>
    <scope>NUCLEOTIDE SEQUENCE</scope>
    <source>
        <strain evidence="8">Montdore</strain>
    </source>
</reference>
<dbReference type="Gene3D" id="1.20.1070.10">
    <property type="entry name" value="Rhodopsin 7-helix transmembrane proteins"/>
    <property type="match status" value="1"/>
</dbReference>
<evidence type="ECO:0000256" key="1">
    <source>
        <dbReference type="ARBA" id="ARBA00004141"/>
    </source>
</evidence>
<evidence type="ECO:0000256" key="3">
    <source>
        <dbReference type="ARBA" id="ARBA00022692"/>
    </source>
</evidence>
<dbReference type="Proteomes" id="UP001412239">
    <property type="component" value="Unassembled WGS sequence"/>
</dbReference>
<feature type="transmembrane region" description="Helical" evidence="7">
    <location>
        <begin position="139"/>
        <end position="160"/>
    </location>
</feature>
<evidence type="ECO:0000313" key="9">
    <source>
        <dbReference type="Proteomes" id="UP001412239"/>
    </source>
</evidence>
<protein>
    <recommendedName>
        <fullName evidence="10">Family A G protein-coupled receptor-like protein</fullName>
    </recommendedName>
</protein>
<comment type="similarity">
    <text evidence="2">Belongs to the archaeal/bacterial/fungal opsin family.</text>
</comment>
<feature type="transmembrane region" description="Helical" evidence="7">
    <location>
        <begin position="198"/>
        <end position="216"/>
    </location>
</feature>
<feature type="transmembrane region" description="Helical" evidence="7">
    <location>
        <begin position="38"/>
        <end position="59"/>
    </location>
</feature>
<keyword evidence="5 7" id="KW-0472">Membrane</keyword>
<dbReference type="InterPro" id="IPR001425">
    <property type="entry name" value="Arc/bac/fun_rhodopsins"/>
</dbReference>
<evidence type="ECO:0000256" key="4">
    <source>
        <dbReference type="ARBA" id="ARBA00022989"/>
    </source>
</evidence>